<dbReference type="AlphaFoldDB" id="A0A9W9BXM5"/>
<keyword evidence="2" id="KW-1133">Transmembrane helix</keyword>
<evidence type="ECO:0000313" key="3">
    <source>
        <dbReference type="EMBL" id="KAJ4334432.1"/>
    </source>
</evidence>
<dbReference type="Proteomes" id="UP001140562">
    <property type="component" value="Unassembled WGS sequence"/>
</dbReference>
<keyword evidence="4" id="KW-1185">Reference proteome</keyword>
<organism evidence="3 4">
    <name type="scientific">Didymella glomerata</name>
    <dbReference type="NCBI Taxonomy" id="749621"/>
    <lineage>
        <taxon>Eukaryota</taxon>
        <taxon>Fungi</taxon>
        <taxon>Dikarya</taxon>
        <taxon>Ascomycota</taxon>
        <taxon>Pezizomycotina</taxon>
        <taxon>Dothideomycetes</taxon>
        <taxon>Pleosporomycetidae</taxon>
        <taxon>Pleosporales</taxon>
        <taxon>Pleosporineae</taxon>
        <taxon>Didymellaceae</taxon>
        <taxon>Didymella</taxon>
    </lineage>
</organism>
<protein>
    <recommendedName>
        <fullName evidence="5">Apple domain-containing protein</fullName>
    </recommendedName>
</protein>
<feature type="region of interest" description="Disordered" evidence="1">
    <location>
        <begin position="175"/>
        <end position="201"/>
    </location>
</feature>
<evidence type="ECO:0000313" key="4">
    <source>
        <dbReference type="Proteomes" id="UP001140562"/>
    </source>
</evidence>
<gene>
    <name evidence="3" type="ORF">N0V87_006866</name>
</gene>
<name>A0A9W9BXM5_9PLEO</name>
<accession>A0A9W9BXM5</accession>
<feature type="compositionally biased region" description="Low complexity" evidence="1">
    <location>
        <begin position="175"/>
        <end position="195"/>
    </location>
</feature>
<reference evidence="3" key="1">
    <citation type="submission" date="2022-10" db="EMBL/GenBank/DDBJ databases">
        <title>Tapping the CABI collections for fungal endophytes: first genome assemblies for Collariella, Neodidymelliopsis, Ascochyta clinopodiicola, Didymella pomorum, Didymosphaeria variabile, Neocosmospora piperis and Neocucurbitaria cava.</title>
        <authorList>
            <person name="Hill R."/>
        </authorList>
    </citation>
    <scope>NUCLEOTIDE SEQUENCE</scope>
    <source>
        <strain evidence="3">IMI 360193</strain>
    </source>
</reference>
<keyword evidence="2" id="KW-0812">Transmembrane</keyword>
<feature type="compositionally biased region" description="Basic and acidic residues" evidence="1">
    <location>
        <begin position="293"/>
        <end position="303"/>
    </location>
</feature>
<sequence length="303" mass="32432">MDIKYFTSPSMADCMEHCSRYWGNGEGCYGVVWREDNKCWIRDSNTTVSGVVASTDGTHSALVASNTYEKIDPSCPDTDLSTHTLGGLPGLGYTLQCNKVIGGFDTCWSGYPKPCWDTQHVEGAFIGFYHTKTLEECVRTCANQSPLCKGVSWNPDYSIGTVSDKASATFAALSGSSIPSSSPSTSSTSTPGTGDSDNENKAWIAGPVVGGLVGLAIVAGAVFWWRRRRHNNATTGEKHDGVQYDIAPRYSPGLSPHGAPQQTGYYDAHIGVNEADPGATRSEMPATTKYAHRTGEGEVHEAP</sequence>
<keyword evidence="2" id="KW-0472">Membrane</keyword>
<evidence type="ECO:0000256" key="1">
    <source>
        <dbReference type="SAM" id="MobiDB-lite"/>
    </source>
</evidence>
<evidence type="ECO:0008006" key="5">
    <source>
        <dbReference type="Google" id="ProtNLM"/>
    </source>
</evidence>
<comment type="caution">
    <text evidence="3">The sequence shown here is derived from an EMBL/GenBank/DDBJ whole genome shotgun (WGS) entry which is preliminary data.</text>
</comment>
<proteinExistence type="predicted"/>
<dbReference type="EMBL" id="JAPEUV010000077">
    <property type="protein sequence ID" value="KAJ4334432.1"/>
    <property type="molecule type" value="Genomic_DNA"/>
</dbReference>
<evidence type="ECO:0000256" key="2">
    <source>
        <dbReference type="SAM" id="Phobius"/>
    </source>
</evidence>
<dbReference type="CDD" id="cd12087">
    <property type="entry name" value="TM_EGFR-like"/>
    <property type="match status" value="1"/>
</dbReference>
<dbReference type="OrthoDB" id="3943216at2759"/>
<feature type="region of interest" description="Disordered" evidence="1">
    <location>
        <begin position="276"/>
        <end position="303"/>
    </location>
</feature>
<feature type="transmembrane region" description="Helical" evidence="2">
    <location>
        <begin position="203"/>
        <end position="225"/>
    </location>
</feature>